<evidence type="ECO:0000256" key="1">
    <source>
        <dbReference type="SAM" id="Phobius"/>
    </source>
</evidence>
<organism evidence="2 3">
    <name type="scientific">Nocardia cerradoensis</name>
    <dbReference type="NCBI Taxonomy" id="85688"/>
    <lineage>
        <taxon>Bacteria</taxon>
        <taxon>Bacillati</taxon>
        <taxon>Actinomycetota</taxon>
        <taxon>Actinomycetes</taxon>
        <taxon>Mycobacteriales</taxon>
        <taxon>Nocardiaceae</taxon>
        <taxon>Nocardia</taxon>
    </lineage>
</organism>
<dbReference type="EMBL" id="NGAF01000030">
    <property type="protein sequence ID" value="OXR40572.1"/>
    <property type="molecule type" value="Genomic_DNA"/>
</dbReference>
<protein>
    <submittedName>
        <fullName evidence="2">Uncharacterized protein</fullName>
    </submittedName>
</protein>
<keyword evidence="1" id="KW-0472">Membrane</keyword>
<keyword evidence="3" id="KW-1185">Reference proteome</keyword>
<feature type="transmembrane region" description="Helical" evidence="1">
    <location>
        <begin position="113"/>
        <end position="130"/>
    </location>
</feature>
<feature type="transmembrane region" description="Helical" evidence="1">
    <location>
        <begin position="46"/>
        <end position="69"/>
    </location>
</feature>
<sequence>MTASTTSRTAYVPGGSKYAWPVLGGVLAAVLVFDGLLSVVLEVLYLPLYIGATPFPIAVLVAAVVNVLLVRGMGVVVSRPAAMGLPVIAWLFGFLICSTTGPGGDVLLTDSWTSPLLLACGIVPVGLYLFRRAFLRPKVTPATL</sequence>
<dbReference type="Proteomes" id="UP000215506">
    <property type="component" value="Unassembled WGS sequence"/>
</dbReference>
<comment type="caution">
    <text evidence="2">The sequence shown here is derived from an EMBL/GenBank/DDBJ whole genome shotgun (WGS) entry which is preliminary data.</text>
</comment>
<keyword evidence="1" id="KW-1133">Transmembrane helix</keyword>
<evidence type="ECO:0000313" key="3">
    <source>
        <dbReference type="Proteomes" id="UP000215506"/>
    </source>
</evidence>
<keyword evidence="1" id="KW-0812">Transmembrane</keyword>
<name>A0A231GVH5_9NOCA</name>
<reference evidence="2 3" key="1">
    <citation type="submission" date="2017-07" db="EMBL/GenBank/DDBJ databases">
        <title>First draft Genome Sequence of Nocardia cerradoensis isolated from human infection.</title>
        <authorList>
            <person name="Carrasco G."/>
        </authorList>
    </citation>
    <scope>NUCLEOTIDE SEQUENCE [LARGE SCALE GENOMIC DNA]</scope>
    <source>
        <strain evidence="2 3">CNM20130759</strain>
    </source>
</reference>
<feature type="transmembrane region" description="Helical" evidence="1">
    <location>
        <begin position="81"/>
        <end position="101"/>
    </location>
</feature>
<proteinExistence type="predicted"/>
<gene>
    <name evidence="2" type="ORF">B7C42_07381</name>
</gene>
<dbReference type="AlphaFoldDB" id="A0A231GVH5"/>
<accession>A0A231GVH5</accession>
<dbReference type="RefSeq" id="WP_210743843.1">
    <property type="nucleotide sequence ID" value="NZ_JAAXOR010000004.1"/>
</dbReference>
<evidence type="ECO:0000313" key="2">
    <source>
        <dbReference type="EMBL" id="OXR40572.1"/>
    </source>
</evidence>
<feature type="transmembrane region" description="Helical" evidence="1">
    <location>
        <begin position="18"/>
        <end position="40"/>
    </location>
</feature>